<dbReference type="Gene3D" id="3.30.70.1890">
    <property type="match status" value="1"/>
</dbReference>
<evidence type="ECO:0000256" key="3">
    <source>
        <dbReference type="ARBA" id="ARBA00023118"/>
    </source>
</evidence>
<dbReference type="OrthoDB" id="956004at2"/>
<dbReference type="GO" id="GO:0051607">
    <property type="term" value="P:defense response to virus"/>
    <property type="evidence" value="ECO:0007669"/>
    <property type="project" value="UniProtKB-KW"/>
</dbReference>
<keyword evidence="6" id="KW-1185">Reference proteome</keyword>
<evidence type="ECO:0000256" key="2">
    <source>
        <dbReference type="ARBA" id="ARBA00022884"/>
    </source>
</evidence>
<accession>A0A074L7U6</accession>
<evidence type="ECO:0000313" key="5">
    <source>
        <dbReference type="EMBL" id="KEO75928.1"/>
    </source>
</evidence>
<organism evidence="5 6">
    <name type="scientific">Anditalea andensis</name>
    <dbReference type="NCBI Taxonomy" id="1048983"/>
    <lineage>
        <taxon>Bacteria</taxon>
        <taxon>Pseudomonadati</taxon>
        <taxon>Bacteroidota</taxon>
        <taxon>Cytophagia</taxon>
        <taxon>Cytophagales</taxon>
        <taxon>Cytophagaceae</taxon>
        <taxon>Anditalea</taxon>
    </lineage>
</organism>
<dbReference type="STRING" id="1048983.EL17_10965"/>
<evidence type="ECO:0000313" key="6">
    <source>
        <dbReference type="Proteomes" id="UP000027821"/>
    </source>
</evidence>
<dbReference type="InterPro" id="IPR045747">
    <property type="entry name" value="CRISPR-assoc_prot_Cas6_N_sf"/>
</dbReference>
<dbReference type="Proteomes" id="UP000027821">
    <property type="component" value="Unassembled WGS sequence"/>
</dbReference>
<dbReference type="RefSeq" id="WP_035068436.1">
    <property type="nucleotide sequence ID" value="NZ_JMIH01000002.1"/>
</dbReference>
<dbReference type="NCBIfam" id="TIGR01877">
    <property type="entry name" value="cas_cas6"/>
    <property type="match status" value="1"/>
</dbReference>
<dbReference type="EMBL" id="JMIH01000002">
    <property type="protein sequence ID" value="KEO75928.1"/>
    <property type="molecule type" value="Genomic_DNA"/>
</dbReference>
<keyword evidence="3" id="KW-0051">Antiviral defense</keyword>
<feature type="domain" description="CRISPR associated protein Cas6 C-terminal" evidence="4">
    <location>
        <begin position="109"/>
        <end position="217"/>
    </location>
</feature>
<evidence type="ECO:0000259" key="4">
    <source>
        <dbReference type="Pfam" id="PF01881"/>
    </source>
</evidence>
<protein>
    <submittedName>
        <fullName evidence="5">CRISPR-associated protein Cas6</fullName>
    </submittedName>
</protein>
<comment type="similarity">
    <text evidence="1">Belongs to the CRISPR-associated protein Cas6/Cse3/CasE family.</text>
</comment>
<gene>
    <name evidence="5" type="ORF">EL17_10965</name>
</gene>
<keyword evidence="2" id="KW-0694">RNA-binding</keyword>
<dbReference type="CDD" id="cd21140">
    <property type="entry name" value="Cas6_I-like"/>
    <property type="match status" value="1"/>
</dbReference>
<dbReference type="AlphaFoldDB" id="A0A074L7U6"/>
<dbReference type="PANTHER" id="PTHR36984">
    <property type="entry name" value="CRISPR-ASSOCIATED ENDORIBONUCLEASE CAS6 1"/>
    <property type="match status" value="1"/>
</dbReference>
<dbReference type="GO" id="GO:0003723">
    <property type="term" value="F:RNA binding"/>
    <property type="evidence" value="ECO:0007669"/>
    <property type="project" value="UniProtKB-KW"/>
</dbReference>
<dbReference type="InterPro" id="IPR010156">
    <property type="entry name" value="CRISPR-assoc_prot_Cas6"/>
</dbReference>
<dbReference type="eggNOG" id="COG1583">
    <property type="taxonomic scope" value="Bacteria"/>
</dbReference>
<name>A0A074L7U6_9BACT</name>
<dbReference type="GO" id="GO:0016788">
    <property type="term" value="F:hydrolase activity, acting on ester bonds"/>
    <property type="evidence" value="ECO:0007669"/>
    <property type="project" value="InterPro"/>
</dbReference>
<proteinExistence type="inferred from homology"/>
<dbReference type="Pfam" id="PF01881">
    <property type="entry name" value="Cas_Cas6_C"/>
    <property type="match status" value="1"/>
</dbReference>
<dbReference type="PANTHER" id="PTHR36984:SF1">
    <property type="entry name" value="CRISPR-ASSOCIATED ENDORIBONUCLEASE CAS6 1"/>
    <property type="match status" value="1"/>
</dbReference>
<comment type="caution">
    <text evidence="5">The sequence shown here is derived from an EMBL/GenBank/DDBJ whole genome shotgun (WGS) entry which is preliminary data.</text>
</comment>
<sequence length="218" mass="24976">MRVILKLTPNKSKVPFNYQRHLVGTFHKWIGENQIHDDISLYSLSWLMGGKIIKEGFDFKYGAEWFISTYDPMLLKSLISGIQQDPEISFGMTVKEITITEEPTFDPIQKFYLNSPIFIKRKSGDRQQYFLFSDEESGMLMTQTLQTKLKKAELNLDGVNVYFDRTYRNPKTKIISFNGIDCKASMCPIIIEGSQEQIQFAWNVGIGNSTGIGFGALK</sequence>
<evidence type="ECO:0000256" key="1">
    <source>
        <dbReference type="ARBA" id="ARBA00005937"/>
    </source>
</evidence>
<dbReference type="Gene3D" id="3.30.70.1900">
    <property type="match status" value="1"/>
</dbReference>
<dbReference type="InterPro" id="IPR049435">
    <property type="entry name" value="Cas_Cas6_C"/>
</dbReference>
<reference evidence="5 6" key="1">
    <citation type="submission" date="2014-04" db="EMBL/GenBank/DDBJ databases">
        <title>Characterization and application of a salt tolerant electro-active bacterium.</title>
        <authorList>
            <person name="Yang L."/>
            <person name="Wei S."/>
            <person name="Tay Q.X.M."/>
        </authorList>
    </citation>
    <scope>NUCLEOTIDE SEQUENCE [LARGE SCALE GENOMIC DNA]</scope>
    <source>
        <strain evidence="5 6">LY1</strain>
    </source>
</reference>